<gene>
    <name evidence="2" type="primary">Necator_chrIII.g9003</name>
    <name evidence="2" type="ORF">RB195_008238</name>
</gene>
<sequence length="77" mass="8637">MVRVPEKESWSSISTEGRPGRSERRRMQKEVPPTVNIGLRTKKRVDDVDSITECIEGGAKKTIPVLAPRKKFAFASP</sequence>
<dbReference type="Proteomes" id="UP001303046">
    <property type="component" value="Unassembled WGS sequence"/>
</dbReference>
<evidence type="ECO:0000256" key="1">
    <source>
        <dbReference type="SAM" id="MobiDB-lite"/>
    </source>
</evidence>
<dbReference type="EMBL" id="JAVFWL010000003">
    <property type="protein sequence ID" value="KAK6739618.1"/>
    <property type="molecule type" value="Genomic_DNA"/>
</dbReference>
<accession>A0ABR1CMN2</accession>
<name>A0ABR1CMN2_NECAM</name>
<evidence type="ECO:0000313" key="3">
    <source>
        <dbReference type="Proteomes" id="UP001303046"/>
    </source>
</evidence>
<reference evidence="2 3" key="1">
    <citation type="submission" date="2023-08" db="EMBL/GenBank/DDBJ databases">
        <title>A Necator americanus chromosomal reference genome.</title>
        <authorList>
            <person name="Ilik V."/>
            <person name="Petrzelkova K.J."/>
            <person name="Pardy F."/>
            <person name="Fuh T."/>
            <person name="Niatou-Singa F.S."/>
            <person name="Gouil Q."/>
            <person name="Baker L."/>
            <person name="Ritchie M.E."/>
            <person name="Jex A.R."/>
            <person name="Gazzola D."/>
            <person name="Li H."/>
            <person name="Toshio Fujiwara R."/>
            <person name="Zhan B."/>
            <person name="Aroian R.V."/>
            <person name="Pafco B."/>
            <person name="Schwarz E.M."/>
        </authorList>
    </citation>
    <scope>NUCLEOTIDE SEQUENCE [LARGE SCALE GENOMIC DNA]</scope>
    <source>
        <strain evidence="2 3">Aroian</strain>
        <tissue evidence="2">Whole animal</tissue>
    </source>
</reference>
<proteinExistence type="predicted"/>
<organism evidence="2 3">
    <name type="scientific">Necator americanus</name>
    <name type="common">Human hookworm</name>
    <dbReference type="NCBI Taxonomy" id="51031"/>
    <lineage>
        <taxon>Eukaryota</taxon>
        <taxon>Metazoa</taxon>
        <taxon>Ecdysozoa</taxon>
        <taxon>Nematoda</taxon>
        <taxon>Chromadorea</taxon>
        <taxon>Rhabditida</taxon>
        <taxon>Rhabditina</taxon>
        <taxon>Rhabditomorpha</taxon>
        <taxon>Strongyloidea</taxon>
        <taxon>Ancylostomatidae</taxon>
        <taxon>Bunostominae</taxon>
        <taxon>Necator</taxon>
    </lineage>
</organism>
<evidence type="ECO:0000313" key="2">
    <source>
        <dbReference type="EMBL" id="KAK6739618.1"/>
    </source>
</evidence>
<keyword evidence="3" id="KW-1185">Reference proteome</keyword>
<comment type="caution">
    <text evidence="2">The sequence shown here is derived from an EMBL/GenBank/DDBJ whole genome shotgun (WGS) entry which is preliminary data.</text>
</comment>
<feature type="region of interest" description="Disordered" evidence="1">
    <location>
        <begin position="1"/>
        <end position="31"/>
    </location>
</feature>
<protein>
    <submittedName>
        <fullName evidence="2">Uncharacterized protein</fullName>
    </submittedName>
</protein>